<sequence>MGRIHELDFVRGFALCGIILVNIFVFHAPYAYYGEFYFSFPPDQIHYLEWMNFTSAGKFMFIYSFLFGIGIAMQFSKKGAQFPVYHSKRMAVLMLFGAIHILGFWLGDILFSYGLLGLLILPFLKLKRGVLVAIGLLFLYFRPLYAVGMVYFDFPAAHGTIQTDLDGFLEVFQNGSYGEVFRLRMAEFEWFIPENLVMYVSKSFGLFFLGFAFAKRGLRSAVANIGLKHYVVASIVIAGCLVFLYNRSDFFGSFDLDAEPGWRPILISLNVTVETLQAVAYMILAVGVYRLTPLFGKLIGDTGRMALTNYFIQSILSVGIFYSYGLGFYGKLQPSTTILIAFGIYAFNILFSALWLSRHEQGPLEYVWRKVIRKE</sequence>
<evidence type="ECO:0000256" key="1">
    <source>
        <dbReference type="SAM" id="Phobius"/>
    </source>
</evidence>
<accession>A0A6N6RKE0</accession>
<dbReference type="PANTHER" id="PTHR30590">
    <property type="entry name" value="INNER MEMBRANE PROTEIN"/>
    <property type="match status" value="1"/>
</dbReference>
<dbReference type="PANTHER" id="PTHR30590:SF3">
    <property type="entry name" value="HYPOTHETICAL MEMBRANE SPANNING PROTEIN"/>
    <property type="match status" value="1"/>
</dbReference>
<protein>
    <submittedName>
        <fullName evidence="3">DUF418 domain-containing protein</fullName>
    </submittedName>
</protein>
<dbReference type="Proteomes" id="UP000468650">
    <property type="component" value="Unassembled WGS sequence"/>
</dbReference>
<feature type="transmembrane region" description="Helical" evidence="1">
    <location>
        <begin position="131"/>
        <end position="152"/>
    </location>
</feature>
<evidence type="ECO:0000313" key="4">
    <source>
        <dbReference type="Proteomes" id="UP000468650"/>
    </source>
</evidence>
<feature type="transmembrane region" description="Helical" evidence="1">
    <location>
        <begin position="53"/>
        <end position="75"/>
    </location>
</feature>
<feature type="transmembrane region" description="Helical" evidence="1">
    <location>
        <begin position="336"/>
        <end position="356"/>
    </location>
</feature>
<evidence type="ECO:0000259" key="2">
    <source>
        <dbReference type="Pfam" id="PF04235"/>
    </source>
</evidence>
<feature type="transmembrane region" description="Helical" evidence="1">
    <location>
        <begin position="196"/>
        <end position="214"/>
    </location>
</feature>
<evidence type="ECO:0000313" key="3">
    <source>
        <dbReference type="EMBL" id="KAB2809976.1"/>
    </source>
</evidence>
<comment type="caution">
    <text evidence="3">The sequence shown here is derived from an EMBL/GenBank/DDBJ whole genome shotgun (WGS) entry which is preliminary data.</text>
</comment>
<organism evidence="3 4">
    <name type="scientific">Phaeocystidibacter luteus</name>
    <dbReference type="NCBI Taxonomy" id="911197"/>
    <lineage>
        <taxon>Bacteria</taxon>
        <taxon>Pseudomonadati</taxon>
        <taxon>Bacteroidota</taxon>
        <taxon>Flavobacteriia</taxon>
        <taxon>Flavobacteriales</taxon>
        <taxon>Phaeocystidibacteraceae</taxon>
        <taxon>Phaeocystidibacter</taxon>
    </lineage>
</organism>
<gene>
    <name evidence="3" type="ORF">F8C67_08840</name>
</gene>
<feature type="domain" description="DUF418" evidence="2">
    <location>
        <begin position="237"/>
        <end position="372"/>
    </location>
</feature>
<feature type="transmembrane region" description="Helical" evidence="1">
    <location>
        <begin position="265"/>
        <end position="289"/>
    </location>
</feature>
<dbReference type="RefSeq" id="WP_151667477.1">
    <property type="nucleotide sequence ID" value="NZ_WBVO01000006.1"/>
</dbReference>
<keyword evidence="4" id="KW-1185">Reference proteome</keyword>
<dbReference type="AlphaFoldDB" id="A0A6N6RKE0"/>
<reference evidence="3 4" key="1">
    <citation type="submission" date="2019-09" db="EMBL/GenBank/DDBJ databases">
        <title>Genomes of family Cryomorphaceae.</title>
        <authorList>
            <person name="Bowman J.P."/>
        </authorList>
    </citation>
    <scope>NUCLEOTIDE SEQUENCE [LARGE SCALE GENOMIC DNA]</scope>
    <source>
        <strain evidence="3 4">LMG 25704</strain>
    </source>
</reference>
<feature type="transmembrane region" description="Helical" evidence="1">
    <location>
        <begin position="310"/>
        <end position="330"/>
    </location>
</feature>
<feature type="transmembrane region" description="Helical" evidence="1">
    <location>
        <begin position="226"/>
        <end position="245"/>
    </location>
</feature>
<dbReference type="InterPro" id="IPR052529">
    <property type="entry name" value="Bact_Transport_Assoc"/>
</dbReference>
<feature type="transmembrane region" description="Helical" evidence="1">
    <location>
        <begin position="87"/>
        <end position="103"/>
    </location>
</feature>
<keyword evidence="1" id="KW-0812">Transmembrane</keyword>
<dbReference type="OrthoDB" id="9807744at2"/>
<name>A0A6N6RKE0_9FLAO</name>
<dbReference type="Pfam" id="PF04235">
    <property type="entry name" value="DUF418"/>
    <property type="match status" value="1"/>
</dbReference>
<feature type="transmembrane region" description="Helical" evidence="1">
    <location>
        <begin position="12"/>
        <end position="33"/>
    </location>
</feature>
<dbReference type="EMBL" id="WBVO01000006">
    <property type="protein sequence ID" value="KAB2809976.1"/>
    <property type="molecule type" value="Genomic_DNA"/>
</dbReference>
<dbReference type="InterPro" id="IPR007349">
    <property type="entry name" value="DUF418"/>
</dbReference>
<proteinExistence type="predicted"/>
<keyword evidence="1" id="KW-1133">Transmembrane helix</keyword>
<keyword evidence="1" id="KW-0472">Membrane</keyword>